<dbReference type="Proteomes" id="UP001249851">
    <property type="component" value="Unassembled WGS sequence"/>
</dbReference>
<protein>
    <submittedName>
        <fullName evidence="1">Uncharacterized protein</fullName>
    </submittedName>
</protein>
<gene>
    <name evidence="1" type="ORF">P5673_022268</name>
</gene>
<reference evidence="1" key="1">
    <citation type="journal article" date="2023" name="G3 (Bethesda)">
        <title>Whole genome assembly and annotation of the endangered Caribbean coral Acropora cervicornis.</title>
        <authorList>
            <person name="Selwyn J.D."/>
            <person name="Vollmer S.V."/>
        </authorList>
    </citation>
    <scope>NUCLEOTIDE SEQUENCE</scope>
    <source>
        <strain evidence="1">K2</strain>
    </source>
</reference>
<keyword evidence="2" id="KW-1185">Reference proteome</keyword>
<proteinExistence type="predicted"/>
<comment type="caution">
    <text evidence="1">The sequence shown here is derived from an EMBL/GenBank/DDBJ whole genome shotgun (WGS) entry which is preliminary data.</text>
</comment>
<organism evidence="1 2">
    <name type="scientific">Acropora cervicornis</name>
    <name type="common">Staghorn coral</name>
    <dbReference type="NCBI Taxonomy" id="6130"/>
    <lineage>
        <taxon>Eukaryota</taxon>
        <taxon>Metazoa</taxon>
        <taxon>Cnidaria</taxon>
        <taxon>Anthozoa</taxon>
        <taxon>Hexacorallia</taxon>
        <taxon>Scleractinia</taxon>
        <taxon>Astrocoeniina</taxon>
        <taxon>Acroporidae</taxon>
        <taxon>Acropora</taxon>
    </lineage>
</organism>
<name>A0AAD9Q6N2_ACRCE</name>
<evidence type="ECO:0000313" key="2">
    <source>
        <dbReference type="Proteomes" id="UP001249851"/>
    </source>
</evidence>
<evidence type="ECO:0000313" key="1">
    <source>
        <dbReference type="EMBL" id="KAK2555717.1"/>
    </source>
</evidence>
<sequence length="72" mass="8429">MANILPTHPICYDSFNLCHLMSKWKLSILAVKLLKEICDHYGISTEDITSRRKAPYIERLEGFLKQCDRCRT</sequence>
<reference evidence="1" key="2">
    <citation type="journal article" date="2023" name="Science">
        <title>Genomic signatures of disease resistance in endangered staghorn corals.</title>
        <authorList>
            <person name="Vollmer S.V."/>
            <person name="Selwyn J.D."/>
            <person name="Despard B.A."/>
            <person name="Roesel C.L."/>
        </authorList>
    </citation>
    <scope>NUCLEOTIDE SEQUENCE</scope>
    <source>
        <strain evidence="1">K2</strain>
    </source>
</reference>
<dbReference type="AlphaFoldDB" id="A0AAD9Q6N2"/>
<dbReference type="EMBL" id="JARQWQ010000060">
    <property type="protein sequence ID" value="KAK2555717.1"/>
    <property type="molecule type" value="Genomic_DNA"/>
</dbReference>
<accession>A0AAD9Q6N2</accession>